<dbReference type="Gene3D" id="1.10.10.60">
    <property type="entry name" value="Homeodomain-like"/>
    <property type="match status" value="1"/>
</dbReference>
<dbReference type="InterPro" id="IPR001356">
    <property type="entry name" value="HD"/>
</dbReference>
<dbReference type="Proteomes" id="UP000694548">
    <property type="component" value="Chromosome sgr03"/>
</dbReference>
<dbReference type="AlphaFoldDB" id="A0A8C6LCU5"/>
<evidence type="ECO:0000256" key="2">
    <source>
        <dbReference type="PROSITE-ProRule" id="PRU00108"/>
    </source>
</evidence>
<dbReference type="SMART" id="SM00389">
    <property type="entry name" value="HOX"/>
    <property type="match status" value="1"/>
</dbReference>
<feature type="chain" id="PRO_5034129642" description="Homeobox domain-containing protein" evidence="4">
    <location>
        <begin position="25"/>
        <end position="284"/>
    </location>
</feature>
<dbReference type="PROSITE" id="PS50071">
    <property type="entry name" value="HOMEOBOX_2"/>
    <property type="match status" value="1"/>
</dbReference>
<dbReference type="GO" id="GO:0005634">
    <property type="term" value="C:nucleus"/>
    <property type="evidence" value="ECO:0007669"/>
    <property type="project" value="UniProtKB-SubCell"/>
</dbReference>
<dbReference type="CDD" id="cd00086">
    <property type="entry name" value="homeodomain"/>
    <property type="match status" value="1"/>
</dbReference>
<proteinExistence type="predicted"/>
<evidence type="ECO:0000256" key="1">
    <source>
        <dbReference type="ARBA" id="ARBA00004123"/>
    </source>
</evidence>
<dbReference type="SUPFAM" id="SSF46689">
    <property type="entry name" value="Homeodomain-like"/>
    <property type="match status" value="1"/>
</dbReference>
<feature type="signal peptide" evidence="4">
    <location>
        <begin position="1"/>
        <end position="24"/>
    </location>
</feature>
<evidence type="ECO:0000313" key="6">
    <source>
        <dbReference type="Ensembl" id="ENSNFUP00015016888.1"/>
    </source>
</evidence>
<dbReference type="GO" id="GO:0030154">
    <property type="term" value="P:cell differentiation"/>
    <property type="evidence" value="ECO:0007669"/>
    <property type="project" value="TreeGrafter"/>
</dbReference>
<dbReference type="InterPro" id="IPR009057">
    <property type="entry name" value="Homeodomain-like_sf"/>
</dbReference>
<dbReference type="GO" id="GO:0000978">
    <property type="term" value="F:RNA polymerase II cis-regulatory region sequence-specific DNA binding"/>
    <property type="evidence" value="ECO:0007669"/>
    <property type="project" value="TreeGrafter"/>
</dbReference>
<comment type="subcellular location">
    <subcellularLocation>
        <location evidence="1 2 3">Nucleus</location>
    </subcellularLocation>
</comment>
<sequence>MFWIRGLVFLKKILDLGCFTHTHAYTHTQARTHTQTRWRRLLRMREDFNQKRLSSNHRHRSAPERSAYVSWASRGGMMSADQQHGDLWWIYVLFSGLAGSEPLQEASRALHGAAERARLRERLPAAETQTADVETLRFTGWVGGSLAVVWRFCLKPMCSGEAEQRTLQRRVRTKFSLDQIRRLEKIFRKHKYLGAVERVKTAPRLKTWFQNRRMKLKREVQGCLGPQIPLVMFQPLLPVRYHTGTGPQGLCSLPVPQLLHQHYPPTLLLQHPVYTALVSLLQHS</sequence>
<dbReference type="InterPro" id="IPR050394">
    <property type="entry name" value="Homeobox_NK-like"/>
</dbReference>
<reference evidence="6" key="1">
    <citation type="submission" date="2014-08" db="EMBL/GenBank/DDBJ databases">
        <authorList>
            <person name="Senf B."/>
            <person name="Petzold A."/>
            <person name="Downie B.R."/>
            <person name="Koch P."/>
            <person name="Platzer M."/>
        </authorList>
    </citation>
    <scope>NUCLEOTIDE SEQUENCE [LARGE SCALE GENOMIC DNA]</scope>
    <source>
        <strain evidence="6">GRZ</strain>
    </source>
</reference>
<dbReference type="PANTHER" id="PTHR24340:SF112">
    <property type="entry name" value="VENT HOMEOBOX"/>
    <property type="match status" value="1"/>
</dbReference>
<feature type="DNA-binding region" description="Homeobox" evidence="2">
    <location>
        <begin position="168"/>
        <end position="220"/>
    </location>
</feature>
<dbReference type="Pfam" id="PF00046">
    <property type="entry name" value="Homeodomain"/>
    <property type="match status" value="1"/>
</dbReference>
<name>A0A8C6LCU5_NOTFU</name>
<accession>A0A8C6LCU5</accession>
<keyword evidence="7" id="KW-1185">Reference proteome</keyword>
<keyword evidence="4" id="KW-0732">Signal</keyword>
<evidence type="ECO:0000259" key="5">
    <source>
        <dbReference type="PROSITE" id="PS50071"/>
    </source>
</evidence>
<dbReference type="GO" id="GO:0000981">
    <property type="term" value="F:DNA-binding transcription factor activity, RNA polymerase II-specific"/>
    <property type="evidence" value="ECO:0007669"/>
    <property type="project" value="TreeGrafter"/>
</dbReference>
<reference evidence="6" key="2">
    <citation type="submission" date="2025-08" db="UniProtKB">
        <authorList>
            <consortium name="Ensembl"/>
        </authorList>
    </citation>
    <scope>IDENTIFICATION</scope>
</reference>
<evidence type="ECO:0000256" key="3">
    <source>
        <dbReference type="RuleBase" id="RU000682"/>
    </source>
</evidence>
<keyword evidence="2 3" id="KW-0371">Homeobox</keyword>
<evidence type="ECO:0000313" key="7">
    <source>
        <dbReference type="Proteomes" id="UP000694548"/>
    </source>
</evidence>
<dbReference type="GeneTree" id="ENSGT00940000165215"/>
<dbReference type="Ensembl" id="ENSNFUT00015017674.1">
    <property type="protein sequence ID" value="ENSNFUP00015016888.1"/>
    <property type="gene ID" value="ENSNFUG00015008070.1"/>
</dbReference>
<protein>
    <recommendedName>
        <fullName evidence="5">Homeobox domain-containing protein</fullName>
    </recommendedName>
</protein>
<reference evidence="6" key="3">
    <citation type="submission" date="2025-09" db="UniProtKB">
        <authorList>
            <consortium name="Ensembl"/>
        </authorList>
    </citation>
    <scope>IDENTIFICATION</scope>
</reference>
<organism evidence="6 7">
    <name type="scientific">Nothobranchius furzeri</name>
    <name type="common">Turquoise killifish</name>
    <dbReference type="NCBI Taxonomy" id="105023"/>
    <lineage>
        <taxon>Eukaryota</taxon>
        <taxon>Metazoa</taxon>
        <taxon>Chordata</taxon>
        <taxon>Craniata</taxon>
        <taxon>Vertebrata</taxon>
        <taxon>Euteleostomi</taxon>
        <taxon>Actinopterygii</taxon>
        <taxon>Neopterygii</taxon>
        <taxon>Teleostei</taxon>
        <taxon>Neoteleostei</taxon>
        <taxon>Acanthomorphata</taxon>
        <taxon>Ovalentaria</taxon>
        <taxon>Atherinomorphae</taxon>
        <taxon>Cyprinodontiformes</taxon>
        <taxon>Nothobranchiidae</taxon>
        <taxon>Nothobranchius</taxon>
    </lineage>
</organism>
<evidence type="ECO:0000256" key="4">
    <source>
        <dbReference type="SAM" id="SignalP"/>
    </source>
</evidence>
<keyword evidence="2 3" id="KW-0238">DNA-binding</keyword>
<feature type="domain" description="Homeobox" evidence="5">
    <location>
        <begin position="166"/>
        <end position="219"/>
    </location>
</feature>
<keyword evidence="2 3" id="KW-0539">Nucleus</keyword>
<dbReference type="PANTHER" id="PTHR24340">
    <property type="entry name" value="HOMEOBOX PROTEIN NKX"/>
    <property type="match status" value="1"/>
</dbReference>